<gene>
    <name evidence="3" type="ORF">CEE63_20200</name>
</gene>
<dbReference type="Pfam" id="PF01478">
    <property type="entry name" value="Peptidase_A24"/>
    <property type="match status" value="1"/>
</dbReference>
<name>A0A246HXL8_STEMA</name>
<feature type="domain" description="Prepilin type IV endopeptidase peptidase" evidence="2">
    <location>
        <begin position="7"/>
        <end position="111"/>
    </location>
</feature>
<dbReference type="InterPro" id="IPR000045">
    <property type="entry name" value="Prepilin_IV_endopep_pep"/>
</dbReference>
<dbReference type="RefSeq" id="WP_072167503.1">
    <property type="nucleotide sequence ID" value="NZ_CP104289.1"/>
</dbReference>
<accession>A0A246HXL8</accession>
<dbReference type="GO" id="GO:0004190">
    <property type="term" value="F:aspartic-type endopeptidase activity"/>
    <property type="evidence" value="ECO:0007669"/>
    <property type="project" value="InterPro"/>
</dbReference>
<evidence type="ECO:0000313" key="4">
    <source>
        <dbReference type="Proteomes" id="UP000197090"/>
    </source>
</evidence>
<comment type="similarity">
    <text evidence="1">Belongs to the peptidase A24 family.</text>
</comment>
<evidence type="ECO:0000259" key="2">
    <source>
        <dbReference type="Pfam" id="PF01478"/>
    </source>
</evidence>
<evidence type="ECO:0000256" key="1">
    <source>
        <dbReference type="ARBA" id="ARBA00005801"/>
    </source>
</evidence>
<evidence type="ECO:0000313" key="3">
    <source>
        <dbReference type="EMBL" id="OWQ69631.1"/>
    </source>
</evidence>
<dbReference type="AlphaFoldDB" id="A0A246HXL8"/>
<proteinExistence type="inferred from homology"/>
<dbReference type="EMBL" id="NIVX01000114">
    <property type="protein sequence ID" value="OWQ69631.1"/>
    <property type="molecule type" value="Genomic_DNA"/>
</dbReference>
<dbReference type="PANTHER" id="PTHR30487:SF0">
    <property type="entry name" value="PREPILIN LEADER PEPTIDASE_N-METHYLTRANSFERASE-RELATED"/>
    <property type="match status" value="1"/>
</dbReference>
<dbReference type="Proteomes" id="UP000197090">
    <property type="component" value="Unassembled WGS sequence"/>
</dbReference>
<reference evidence="3 4" key="1">
    <citation type="submission" date="2017-06" db="EMBL/GenBank/DDBJ databases">
        <authorList>
            <person name="Kim H.J."/>
            <person name="Triplett B.A."/>
        </authorList>
    </citation>
    <scope>NUCLEOTIDE SEQUENCE [LARGE SCALE GENOMIC DNA]</scope>
    <source>
        <strain evidence="3 4">594</strain>
    </source>
</reference>
<dbReference type="Gene3D" id="1.20.120.1220">
    <property type="match status" value="1"/>
</dbReference>
<dbReference type="GO" id="GO:0005886">
    <property type="term" value="C:plasma membrane"/>
    <property type="evidence" value="ECO:0007669"/>
    <property type="project" value="TreeGrafter"/>
</dbReference>
<dbReference type="InterPro" id="IPR050882">
    <property type="entry name" value="Prepilin_peptidase/N-MTase"/>
</dbReference>
<sequence length="181" mass="19233">MTVLGLLAIGVCLRIAISDLYARRVPNNWLVAACVIATAVIVVGQFSAPRQPWLPHLAGAAIGLLALLPFHALRLMGAGDVKFFAVLGLMLGWQALLPVWLVASLAAGLHAVLVLAGRRLGVLLPGHLQMQVNRTSTQWQAHPVLRDMQAARQGRRGIPYAAYLALAAIGWVLASIYGGAP</sequence>
<organism evidence="3 4">
    <name type="scientific">Stenotrophomonas maltophilia</name>
    <name type="common">Pseudomonas maltophilia</name>
    <name type="synonym">Xanthomonas maltophilia</name>
    <dbReference type="NCBI Taxonomy" id="40324"/>
    <lineage>
        <taxon>Bacteria</taxon>
        <taxon>Pseudomonadati</taxon>
        <taxon>Pseudomonadota</taxon>
        <taxon>Gammaproteobacteria</taxon>
        <taxon>Lysobacterales</taxon>
        <taxon>Lysobacteraceae</taxon>
        <taxon>Stenotrophomonas</taxon>
        <taxon>Stenotrophomonas maltophilia group</taxon>
    </lineage>
</organism>
<protein>
    <submittedName>
        <fullName evidence="3">Prepilin peptidase</fullName>
    </submittedName>
</protein>
<comment type="caution">
    <text evidence="3">The sequence shown here is derived from an EMBL/GenBank/DDBJ whole genome shotgun (WGS) entry which is preliminary data.</text>
</comment>
<dbReference type="PANTHER" id="PTHR30487">
    <property type="entry name" value="TYPE 4 PREPILIN-LIKE PROTEINS LEADER PEPTIDE-PROCESSING ENZYME"/>
    <property type="match status" value="1"/>
</dbReference>
<dbReference type="GO" id="GO:0006465">
    <property type="term" value="P:signal peptide processing"/>
    <property type="evidence" value="ECO:0007669"/>
    <property type="project" value="TreeGrafter"/>
</dbReference>